<feature type="domain" description="Metallo-beta-lactamase" evidence="1">
    <location>
        <begin position="27"/>
        <end position="215"/>
    </location>
</feature>
<evidence type="ECO:0000313" key="3">
    <source>
        <dbReference type="Proteomes" id="UP000186309"/>
    </source>
</evidence>
<accession>A0A1U7CVB0</accession>
<reference evidence="3" key="1">
    <citation type="submission" date="2016-12" db="EMBL/GenBank/DDBJ databases">
        <title>Comparative genomics of four Isosphaeraceae planctomycetes: a common pool of plasmids and glycoside hydrolase genes.</title>
        <authorList>
            <person name="Ivanova A."/>
        </authorList>
    </citation>
    <scope>NUCLEOTIDE SEQUENCE [LARGE SCALE GENOMIC DNA]</scope>
    <source>
        <strain evidence="3">PX4</strain>
    </source>
</reference>
<organism evidence="2 3">
    <name type="scientific">Paludisphaera borealis</name>
    <dbReference type="NCBI Taxonomy" id="1387353"/>
    <lineage>
        <taxon>Bacteria</taxon>
        <taxon>Pseudomonadati</taxon>
        <taxon>Planctomycetota</taxon>
        <taxon>Planctomycetia</taxon>
        <taxon>Isosphaerales</taxon>
        <taxon>Isosphaeraceae</taxon>
        <taxon>Paludisphaera</taxon>
    </lineage>
</organism>
<dbReference type="PANTHER" id="PTHR47619">
    <property type="entry name" value="METALLO-HYDROLASE YYCJ-RELATED"/>
    <property type="match status" value="1"/>
</dbReference>
<dbReference type="SUPFAM" id="SSF56281">
    <property type="entry name" value="Metallo-hydrolase/oxidoreductase"/>
    <property type="match status" value="1"/>
</dbReference>
<dbReference type="KEGG" id="pbor:BSF38_04443"/>
<dbReference type="OrthoDB" id="9781189at2"/>
<keyword evidence="3" id="KW-1185">Reference proteome</keyword>
<dbReference type="STRING" id="1387353.BSF38_04443"/>
<dbReference type="Proteomes" id="UP000186309">
    <property type="component" value="Chromosome"/>
</dbReference>
<dbReference type="InterPro" id="IPR036866">
    <property type="entry name" value="RibonucZ/Hydroxyglut_hydro"/>
</dbReference>
<dbReference type="InterPro" id="IPR001279">
    <property type="entry name" value="Metallo-B-lactamas"/>
</dbReference>
<dbReference type="RefSeq" id="WP_076349308.1">
    <property type="nucleotide sequence ID" value="NZ_CP019082.1"/>
</dbReference>
<evidence type="ECO:0000313" key="2">
    <source>
        <dbReference type="EMBL" id="APW62887.1"/>
    </source>
</evidence>
<dbReference type="AlphaFoldDB" id="A0A1U7CVB0"/>
<dbReference type="EMBL" id="CP019082">
    <property type="protein sequence ID" value="APW62887.1"/>
    <property type="molecule type" value="Genomic_DNA"/>
</dbReference>
<keyword evidence="2" id="KW-0378">Hydrolase</keyword>
<dbReference type="InterPro" id="IPR052533">
    <property type="entry name" value="WalJ/YycJ-like"/>
</dbReference>
<proteinExistence type="predicted"/>
<name>A0A1U7CVB0_9BACT</name>
<dbReference type="EC" id="3.-.-.-" evidence="2"/>
<gene>
    <name evidence="2" type="primary">yycJ</name>
    <name evidence="2" type="ORF">BSF38_04443</name>
</gene>
<dbReference type="Pfam" id="PF12706">
    <property type="entry name" value="Lactamase_B_2"/>
    <property type="match status" value="1"/>
</dbReference>
<dbReference type="PANTHER" id="PTHR47619:SF1">
    <property type="entry name" value="EXODEOXYRIBONUCLEASE WALJ"/>
    <property type="match status" value="1"/>
</dbReference>
<dbReference type="GO" id="GO:0016787">
    <property type="term" value="F:hydrolase activity"/>
    <property type="evidence" value="ECO:0007669"/>
    <property type="project" value="UniProtKB-KW"/>
</dbReference>
<dbReference type="Gene3D" id="3.60.15.10">
    <property type="entry name" value="Ribonuclease Z/Hydroxyacylglutathione hydrolase-like"/>
    <property type="match status" value="1"/>
</dbReference>
<evidence type="ECO:0000259" key="1">
    <source>
        <dbReference type="Pfam" id="PF12706"/>
    </source>
</evidence>
<sequence>MTFQFAMLGSGSRGNSALFSHESAGLLIDVGLGPRVLADRLNSVGSDWSRINAVVLTHTHGDHVDTGSFKGMAKRGIALYCHEGHRENLNGDGGFEALDRLGLVRHYDERPFLAPSGFRVEPITAWHDGGPTYGFRLEAGMGLKRRGVAVGYLADTGTWCDATADALANVDVLGIEFNHDVALQQGSGRSPALIARNLGDRGHLSNRQGAALVASILERSRQDRVSHLVLLHLSEQCNSPELALRSACDAVRESGRQVLVHAARQAPAHPDLRFKPTRSSFDWKASLAGAGRSKAAGRSTREVVGLLPGLNLEIA</sequence>
<protein>
    <submittedName>
        <fullName evidence="2">Metallo-hydrolase YycJ</fullName>
        <ecNumber evidence="2">3.-.-.-</ecNumber>
    </submittedName>
</protein>